<accession>A0ABT1RZX5</accession>
<evidence type="ECO:0000313" key="3">
    <source>
        <dbReference type="Proteomes" id="UP001524473"/>
    </source>
</evidence>
<evidence type="ECO:0000313" key="2">
    <source>
        <dbReference type="EMBL" id="MCQ4840227.1"/>
    </source>
</evidence>
<dbReference type="EMBL" id="JANFZH010000021">
    <property type="protein sequence ID" value="MCQ4840227.1"/>
    <property type="molecule type" value="Genomic_DNA"/>
</dbReference>
<keyword evidence="3" id="KW-1185">Reference proteome</keyword>
<dbReference type="Proteomes" id="UP001524473">
    <property type="component" value="Unassembled WGS sequence"/>
</dbReference>
<feature type="domain" description="DUF4097" evidence="1">
    <location>
        <begin position="62"/>
        <end position="232"/>
    </location>
</feature>
<proteinExistence type="predicted"/>
<protein>
    <submittedName>
        <fullName evidence="2">DUF4097 domain-containing protein</fullName>
    </submittedName>
</protein>
<dbReference type="Pfam" id="PF13349">
    <property type="entry name" value="DUF4097"/>
    <property type="match status" value="1"/>
</dbReference>
<dbReference type="InterPro" id="IPR025164">
    <property type="entry name" value="Toastrack_DUF4097"/>
</dbReference>
<reference evidence="2 3" key="1">
    <citation type="submission" date="2022-06" db="EMBL/GenBank/DDBJ databases">
        <title>Isolation of gut microbiota from human fecal samples.</title>
        <authorList>
            <person name="Pamer E.G."/>
            <person name="Barat B."/>
            <person name="Waligurski E."/>
            <person name="Medina S."/>
            <person name="Paddock L."/>
            <person name="Mostad J."/>
        </authorList>
    </citation>
    <scope>NUCLEOTIDE SEQUENCE [LARGE SCALE GENOMIC DNA]</scope>
    <source>
        <strain evidence="2 3">DFI.9.73</strain>
    </source>
</reference>
<name>A0ABT1RZX5_9FIRM</name>
<dbReference type="RefSeq" id="WP_066863194.1">
    <property type="nucleotide sequence ID" value="NZ_CABKVV010000013.1"/>
</dbReference>
<evidence type="ECO:0000259" key="1">
    <source>
        <dbReference type="Pfam" id="PF13349"/>
    </source>
</evidence>
<gene>
    <name evidence="2" type="ORF">NE695_09920</name>
</gene>
<dbReference type="GeneID" id="90532170"/>
<organism evidence="2 3">
    <name type="scientific">Neglectibacter timonensis</name>
    <dbReference type="NCBI Taxonomy" id="1776382"/>
    <lineage>
        <taxon>Bacteria</taxon>
        <taxon>Bacillati</taxon>
        <taxon>Bacillota</taxon>
        <taxon>Clostridia</taxon>
        <taxon>Eubacteriales</taxon>
        <taxon>Oscillospiraceae</taxon>
        <taxon>Neglectibacter</taxon>
    </lineage>
</organism>
<comment type="caution">
    <text evidence="2">The sequence shown here is derived from an EMBL/GenBank/DDBJ whole genome shotgun (WGS) entry which is preliminary data.</text>
</comment>
<sequence length="341" mass="37438">MKQGKKYYLKWMTVIGGVLCGAGLLVAGAAFAAMGFRFDSYVYSSVPEEKVESFTFTGDEIESVEIDVDFCDIRVEKYDGRVPELTIASNLLGYQVEKGKLTVTEQEEYRTGGWKWYRLVNIGNSGSKEAVLKLPEGFSGSLDLKSDFGAIRVQDLKGLKELNLQGDNGNIRLSGLKVQKDLNVQANFGAVRVENCEIGGDLTVRDDNGDVTLEGSSFRRGDITMAFGQLNAGTRNSGIDCQSLSVQVDNGTIFLKEVNAPEGLKAVSKFGDIRLDKAGSQKFELESSNGSITGSIRGREEEYQILVEKEFGDSNLQSKLEGKYLLDISTNFGDIDIRFEP</sequence>